<feature type="transmembrane region" description="Helical" evidence="1">
    <location>
        <begin position="249"/>
        <end position="274"/>
    </location>
</feature>
<accession>A0A196SN30</accession>
<dbReference type="AlphaFoldDB" id="A0A196SN30"/>
<keyword evidence="1" id="KW-0812">Transmembrane</keyword>
<evidence type="ECO:0000313" key="3">
    <source>
        <dbReference type="Proteomes" id="UP000078348"/>
    </source>
</evidence>
<dbReference type="EMBL" id="LXWW01000022">
    <property type="protein sequence ID" value="OAO17651.1"/>
    <property type="molecule type" value="Genomic_DNA"/>
</dbReference>
<dbReference type="OrthoDB" id="10449530at2759"/>
<keyword evidence="1" id="KW-1133">Transmembrane helix</keyword>
<keyword evidence="3" id="KW-1185">Reference proteome</keyword>
<name>A0A196SN30_BLAHN</name>
<reference evidence="2 3" key="1">
    <citation type="submission" date="2016-05" db="EMBL/GenBank/DDBJ databases">
        <title>Nuclear genome of Blastocystis sp. subtype 1 NandII.</title>
        <authorList>
            <person name="Gentekaki E."/>
            <person name="Curtis B."/>
            <person name="Stairs C."/>
            <person name="Eme L."/>
            <person name="Herman E."/>
            <person name="Klimes V."/>
            <person name="Arias M.C."/>
            <person name="Elias M."/>
            <person name="Hilliou F."/>
            <person name="Klute M."/>
            <person name="Malik S.-B."/>
            <person name="Pightling A."/>
            <person name="Rachubinski R."/>
            <person name="Salas D."/>
            <person name="Schlacht A."/>
            <person name="Suga H."/>
            <person name="Archibald J."/>
            <person name="Ball S.G."/>
            <person name="Clark G."/>
            <person name="Dacks J."/>
            <person name="Van Der Giezen M."/>
            <person name="Tsaousis A."/>
            <person name="Roger A."/>
        </authorList>
    </citation>
    <scope>NUCLEOTIDE SEQUENCE [LARGE SCALE GENOMIC DNA]</scope>
    <source>
        <strain evidence="3">ATCC 50177 / NandII</strain>
    </source>
</reference>
<keyword evidence="1" id="KW-0472">Membrane</keyword>
<evidence type="ECO:0000256" key="1">
    <source>
        <dbReference type="SAM" id="Phobius"/>
    </source>
</evidence>
<organism evidence="2 3">
    <name type="scientific">Blastocystis sp. subtype 1 (strain ATCC 50177 / NandII)</name>
    <dbReference type="NCBI Taxonomy" id="478820"/>
    <lineage>
        <taxon>Eukaryota</taxon>
        <taxon>Sar</taxon>
        <taxon>Stramenopiles</taxon>
        <taxon>Bigyra</taxon>
        <taxon>Opalozoa</taxon>
        <taxon>Opalinata</taxon>
        <taxon>Blastocystidae</taxon>
        <taxon>Blastocystis</taxon>
    </lineage>
</organism>
<gene>
    <name evidence="2" type="ORF">AV274_0593</name>
</gene>
<comment type="caution">
    <text evidence="2">The sequence shown here is derived from an EMBL/GenBank/DDBJ whole genome shotgun (WGS) entry which is preliminary data.</text>
</comment>
<proteinExistence type="predicted"/>
<evidence type="ECO:0000313" key="2">
    <source>
        <dbReference type="EMBL" id="OAO17651.1"/>
    </source>
</evidence>
<dbReference type="Proteomes" id="UP000078348">
    <property type="component" value="Unassembled WGS sequence"/>
</dbReference>
<sequence length="289" mass="32084">MAGQQKRMEDMNKKKHTLCGCVSSFVFWLFPISLALAVALYFSPNERIADITEFNKRAGVWNAEGYKSFKEASFEFCVNGHCFAPELVEKASGALYPVGDKCDKDSDPKEGCTKTEVAYFSHEVESVKGFTQITLMNDQGVMLANMTADLSSKQFLKSACFRVRQTTEGYVLDVPPEWKLHMNKNETGCYFGNGWDVLEYSKNPVKSTTLQVRSYQDPFIAASSLTRGCNENEKNSGCFGITKKEMTTYGLYGIIAAGAVTLIELIILFSACCCCRDKIPGMGKDSSLD</sequence>
<protein>
    <submittedName>
        <fullName evidence="2">Uncharacterized protein</fullName>
    </submittedName>
</protein>